<evidence type="ECO:0000256" key="2">
    <source>
        <dbReference type="ARBA" id="ARBA00012377"/>
    </source>
</evidence>
<comment type="cofactor">
    <cofactor evidence="1 11">
        <name>Mn(2+)</name>
        <dbReference type="ChEBI" id="CHEBI:29035"/>
    </cofactor>
</comment>
<accession>A0A4P9ZBX8</accession>
<evidence type="ECO:0000256" key="3">
    <source>
        <dbReference type="ARBA" id="ARBA00014605"/>
    </source>
</evidence>
<evidence type="ECO:0000256" key="7">
    <source>
        <dbReference type="ARBA" id="ARBA00047780"/>
    </source>
</evidence>
<comment type="function">
    <text evidence="6">Cleaves A-5'-PPP-5'A to yield AMP and ADP. Can cleave all dinucleoside polyphosphates, provided the phosphate chain contains at least 3 phosphates and that 1 of the 2 bases composing the nucleotide is a purine. Is most effective on dinucleoside triphosphates. Negatively regulates intracellular dinucleoside polyphosphate levels, which elevate following heat shock.</text>
</comment>
<proteinExistence type="predicted"/>
<evidence type="ECO:0000256" key="5">
    <source>
        <dbReference type="ARBA" id="ARBA00022801"/>
    </source>
</evidence>
<protein>
    <recommendedName>
        <fullName evidence="3 11">Bis(5'-adenosyl)-triphosphatase</fullName>
        <ecNumber evidence="2 11">3.6.1.29</ecNumber>
    </recommendedName>
</protein>
<evidence type="ECO:0000256" key="10">
    <source>
        <dbReference type="PROSITE-ProRule" id="PRU00464"/>
    </source>
</evidence>
<evidence type="ECO:0000256" key="8">
    <source>
        <dbReference type="PIRSR" id="PIRSR639383-1"/>
    </source>
</evidence>
<evidence type="ECO:0000313" key="13">
    <source>
        <dbReference type="EMBL" id="RKP30366.1"/>
    </source>
</evidence>
<dbReference type="CDD" id="cd01275">
    <property type="entry name" value="FHIT"/>
    <property type="match status" value="1"/>
</dbReference>
<dbReference type="InterPro" id="IPR019808">
    <property type="entry name" value="Histidine_triad_CS"/>
</dbReference>
<organism evidence="13 14">
    <name type="scientific">Metschnikowia bicuspidata</name>
    <dbReference type="NCBI Taxonomy" id="27322"/>
    <lineage>
        <taxon>Eukaryota</taxon>
        <taxon>Fungi</taxon>
        <taxon>Dikarya</taxon>
        <taxon>Ascomycota</taxon>
        <taxon>Saccharomycotina</taxon>
        <taxon>Pichiomycetes</taxon>
        <taxon>Metschnikowiaceae</taxon>
        <taxon>Metschnikowia</taxon>
    </lineage>
</organism>
<dbReference type="Proteomes" id="UP000268321">
    <property type="component" value="Unassembled WGS sequence"/>
</dbReference>
<name>A0A4P9ZBX8_9ASCO</name>
<evidence type="ECO:0000256" key="1">
    <source>
        <dbReference type="ARBA" id="ARBA00001936"/>
    </source>
</evidence>
<feature type="binding site" evidence="9">
    <location>
        <begin position="90"/>
        <end position="93"/>
    </location>
    <ligand>
        <name>substrate</name>
    </ligand>
</feature>
<reference evidence="14" key="1">
    <citation type="journal article" date="2018" name="Nat. Microbiol.">
        <title>Leveraging single-cell genomics to expand the fungal tree of life.</title>
        <authorList>
            <person name="Ahrendt S.R."/>
            <person name="Quandt C.A."/>
            <person name="Ciobanu D."/>
            <person name="Clum A."/>
            <person name="Salamov A."/>
            <person name="Andreopoulos B."/>
            <person name="Cheng J.F."/>
            <person name="Woyke T."/>
            <person name="Pelin A."/>
            <person name="Henrissat B."/>
            <person name="Reynolds N.K."/>
            <person name="Benny G.L."/>
            <person name="Smith M.E."/>
            <person name="James T.Y."/>
            <person name="Grigoriev I.V."/>
        </authorList>
    </citation>
    <scope>NUCLEOTIDE SEQUENCE [LARGE SCALE GENOMIC DNA]</scope>
    <source>
        <strain evidence="14">Baker2002</strain>
    </source>
</reference>
<feature type="domain" description="HIT" evidence="12">
    <location>
        <begin position="2"/>
        <end position="110"/>
    </location>
</feature>
<dbReference type="PANTHER" id="PTHR46243:SF1">
    <property type="entry name" value="BIS(5'-ADENOSYL)-TRIPHOSPHATASE"/>
    <property type="match status" value="1"/>
</dbReference>
<evidence type="ECO:0000256" key="4">
    <source>
        <dbReference type="ARBA" id="ARBA00022741"/>
    </source>
</evidence>
<evidence type="ECO:0000256" key="11">
    <source>
        <dbReference type="RuleBase" id="RU366076"/>
    </source>
</evidence>
<keyword evidence="14" id="KW-1185">Reference proteome</keyword>
<feature type="binding site" evidence="9">
    <location>
        <position position="99"/>
    </location>
    <ligand>
        <name>substrate</name>
    </ligand>
</feature>
<evidence type="ECO:0000256" key="6">
    <source>
        <dbReference type="ARBA" id="ARBA00025241"/>
    </source>
</evidence>
<feature type="short sequence motif" description="Histidine triad motif" evidence="10">
    <location>
        <begin position="95"/>
        <end position="99"/>
    </location>
</feature>
<evidence type="ECO:0000256" key="9">
    <source>
        <dbReference type="PIRSR" id="PIRSR639383-2"/>
    </source>
</evidence>
<evidence type="ECO:0000313" key="14">
    <source>
        <dbReference type="Proteomes" id="UP000268321"/>
    </source>
</evidence>
<dbReference type="GO" id="GO:0047710">
    <property type="term" value="F:bis(5'-adenosyl)-triphosphatase activity"/>
    <property type="evidence" value="ECO:0007669"/>
    <property type="project" value="UniProtKB-UniRule"/>
</dbReference>
<dbReference type="Gene3D" id="3.30.428.10">
    <property type="entry name" value="HIT-like"/>
    <property type="match status" value="1"/>
</dbReference>
<dbReference type="PROSITE" id="PS00892">
    <property type="entry name" value="HIT_1"/>
    <property type="match status" value="1"/>
</dbReference>
<dbReference type="InterPro" id="IPR036265">
    <property type="entry name" value="HIT-like_sf"/>
</dbReference>
<dbReference type="SUPFAM" id="SSF54197">
    <property type="entry name" value="HIT-like"/>
    <property type="match status" value="1"/>
</dbReference>
<dbReference type="EC" id="3.6.1.29" evidence="2 11"/>
<dbReference type="Pfam" id="PF01230">
    <property type="entry name" value="HIT"/>
    <property type="match status" value="1"/>
</dbReference>
<dbReference type="InterPro" id="IPR051884">
    <property type="entry name" value="Bis(5'-adenosyl)-TPase_reg"/>
</dbReference>
<dbReference type="PANTHER" id="PTHR46243">
    <property type="entry name" value="BIS(5'-ADENOSYL)-TRIPHOSPHATASE"/>
    <property type="match status" value="1"/>
</dbReference>
<keyword evidence="4 11" id="KW-0547">Nucleotide-binding</keyword>
<feature type="active site" description="Tele-AMP-histidine intermediate" evidence="8">
    <location>
        <position position="97"/>
    </location>
</feature>
<feature type="binding site" evidence="9">
    <location>
        <position position="27"/>
    </location>
    <ligand>
        <name>substrate</name>
    </ligand>
</feature>
<keyword evidence="5 11" id="KW-0378">Hydrolase</keyword>
<gene>
    <name evidence="13" type="ORF">METBISCDRAFT_16439</name>
</gene>
<dbReference type="EMBL" id="ML004460">
    <property type="protein sequence ID" value="RKP30366.1"/>
    <property type="molecule type" value="Genomic_DNA"/>
</dbReference>
<feature type="binding site" evidence="9">
    <location>
        <position position="84"/>
    </location>
    <ligand>
        <name>substrate</name>
    </ligand>
</feature>
<evidence type="ECO:0000259" key="12">
    <source>
        <dbReference type="PROSITE" id="PS51084"/>
    </source>
</evidence>
<dbReference type="AlphaFoldDB" id="A0A4P9ZBX8"/>
<dbReference type="InterPro" id="IPR011146">
    <property type="entry name" value="HIT-like"/>
</dbReference>
<dbReference type="InterPro" id="IPR039383">
    <property type="entry name" value="FHIT"/>
</dbReference>
<dbReference type="FunFam" id="3.30.428.10:FF:000011">
    <property type="entry name" value="Fragile histidine triad"/>
    <property type="match status" value="1"/>
</dbReference>
<dbReference type="OrthoDB" id="680339at2759"/>
<dbReference type="PROSITE" id="PS51084">
    <property type="entry name" value="HIT_2"/>
    <property type="match status" value="1"/>
</dbReference>
<sequence length="182" mass="20833">MSEILFYRFPVTPQVFYRSRYSYALVNLKPLVPGHVLVVPLRTSVLRFGDLNPQEAQDYMDSLQLIQGFIIKAFGADALNLAIQDGLEAGQSVPHLHTHIIPRYASDKHDDSIHQQLERTDLEKAYADFFLRKAKFQKSPGFISLPSEDRHPRGMDTMAQEALRLQAQLNIYMEGQKWGSEN</sequence>
<comment type="catalytic activity">
    <reaction evidence="7 11">
        <text>P(1),P(3)-bis(5'-adenosyl) triphosphate + H2O = AMP + ADP + 2 H(+)</text>
        <dbReference type="Rhea" id="RHEA:13893"/>
        <dbReference type="ChEBI" id="CHEBI:15377"/>
        <dbReference type="ChEBI" id="CHEBI:15378"/>
        <dbReference type="ChEBI" id="CHEBI:58529"/>
        <dbReference type="ChEBI" id="CHEBI:456215"/>
        <dbReference type="ChEBI" id="CHEBI:456216"/>
        <dbReference type="EC" id="3.6.1.29"/>
    </reaction>
</comment>
<dbReference type="GO" id="GO:0000166">
    <property type="term" value="F:nucleotide binding"/>
    <property type="evidence" value="ECO:0007669"/>
    <property type="project" value="UniProtKB-KW"/>
</dbReference>